<evidence type="ECO:0000259" key="8">
    <source>
        <dbReference type="PROSITE" id="PS50109"/>
    </source>
</evidence>
<dbReference type="PATRIC" id="fig|1115809.3.peg.1056"/>
<dbReference type="InterPro" id="IPR005467">
    <property type="entry name" value="His_kinase_dom"/>
</dbReference>
<dbReference type="GO" id="GO:0000160">
    <property type="term" value="P:phosphorelay signal transduction system"/>
    <property type="evidence" value="ECO:0007669"/>
    <property type="project" value="UniProtKB-KW"/>
</dbReference>
<dbReference type="InterPro" id="IPR033405">
    <property type="entry name" value="DUF5112"/>
</dbReference>
<keyword evidence="7" id="KW-0812">Transmembrane</keyword>
<name>U2P618_9BACT</name>
<evidence type="ECO:0000256" key="5">
    <source>
        <dbReference type="ARBA" id="ARBA00023012"/>
    </source>
</evidence>
<proteinExistence type="predicted"/>
<reference evidence="9 10" key="1">
    <citation type="submission" date="2013-08" db="EMBL/GenBank/DDBJ databases">
        <authorList>
            <person name="Durkin A.S."/>
            <person name="Haft D.R."/>
            <person name="McCorrison J."/>
            <person name="Torralba M."/>
            <person name="Gillis M."/>
            <person name="Haft D.H."/>
            <person name="Methe B."/>
            <person name="Sutton G."/>
            <person name="Nelson K.E."/>
        </authorList>
    </citation>
    <scope>NUCLEOTIDE SEQUENCE [LARGE SCALE GENOMIC DNA]</scope>
    <source>
        <strain evidence="9 10">F0067</strain>
    </source>
</reference>
<evidence type="ECO:0000256" key="7">
    <source>
        <dbReference type="SAM" id="Phobius"/>
    </source>
</evidence>
<comment type="caution">
    <text evidence="9">The sequence shown here is derived from an EMBL/GenBank/DDBJ whole genome shotgun (WGS) entry which is preliminary data.</text>
</comment>
<dbReference type="InterPro" id="IPR036890">
    <property type="entry name" value="HATPase_C_sf"/>
</dbReference>
<feature type="transmembrane region" description="Helical" evidence="7">
    <location>
        <begin position="418"/>
        <end position="437"/>
    </location>
</feature>
<dbReference type="PANTHER" id="PTHR43711:SF31">
    <property type="entry name" value="HISTIDINE KINASE"/>
    <property type="match status" value="1"/>
</dbReference>
<dbReference type="SMART" id="SM00387">
    <property type="entry name" value="HATPase_c"/>
    <property type="match status" value="1"/>
</dbReference>
<dbReference type="Pfam" id="PF17140">
    <property type="entry name" value="DUF5113"/>
    <property type="match status" value="2"/>
</dbReference>
<dbReference type="Pfam" id="PF02518">
    <property type="entry name" value="HATPase_c"/>
    <property type="match status" value="1"/>
</dbReference>
<dbReference type="InterPro" id="IPR011990">
    <property type="entry name" value="TPR-like_helical_dom_sf"/>
</dbReference>
<dbReference type="EMBL" id="AWEY01000017">
    <property type="protein sequence ID" value="ERK39586.1"/>
    <property type="molecule type" value="Genomic_DNA"/>
</dbReference>
<evidence type="ECO:0000256" key="6">
    <source>
        <dbReference type="SAM" id="Coils"/>
    </source>
</evidence>
<dbReference type="InterPro" id="IPR050736">
    <property type="entry name" value="Sensor_HK_Regulatory"/>
</dbReference>
<evidence type="ECO:0000313" key="10">
    <source>
        <dbReference type="Proteomes" id="UP000016648"/>
    </source>
</evidence>
<dbReference type="SUPFAM" id="SSF48452">
    <property type="entry name" value="TPR-like"/>
    <property type="match status" value="1"/>
</dbReference>
<evidence type="ECO:0000313" key="9">
    <source>
        <dbReference type="EMBL" id="ERK39586.1"/>
    </source>
</evidence>
<dbReference type="Gene3D" id="3.30.565.10">
    <property type="entry name" value="Histidine kinase-like ATPase, C-terminal domain"/>
    <property type="match status" value="1"/>
</dbReference>
<keyword evidence="7" id="KW-1133">Transmembrane helix</keyword>
<keyword evidence="5" id="KW-0902">Two-component regulatory system</keyword>
<evidence type="ECO:0000256" key="1">
    <source>
        <dbReference type="ARBA" id="ARBA00000085"/>
    </source>
</evidence>
<dbReference type="InterPro" id="IPR033406">
    <property type="entry name" value="DUF5113"/>
</dbReference>
<organism evidence="9 10">
    <name type="scientific">Segatella baroniae F0067</name>
    <dbReference type="NCBI Taxonomy" id="1115809"/>
    <lineage>
        <taxon>Bacteria</taxon>
        <taxon>Pseudomonadati</taxon>
        <taxon>Bacteroidota</taxon>
        <taxon>Bacteroidia</taxon>
        <taxon>Bacteroidales</taxon>
        <taxon>Prevotellaceae</taxon>
        <taxon>Segatella</taxon>
    </lineage>
</organism>
<keyword evidence="3" id="KW-0808">Transferase</keyword>
<keyword evidence="7" id="KW-0472">Membrane</keyword>
<dbReference type="AlphaFoldDB" id="U2P618"/>
<sequence>MKVLVHLLYNKERLLSCRHSLYSCLLGISFFWSVLLLSSCEPSYNKEVDELNQAAYSFHYRNLDSTKVLAERALTLAQIYDAGWAEAKNNLAFVKIARMDYDAANALLDEILDKSDNQLELYVANVQKMRLCQRQSRNKDFYIYRQQAMRCQKRIKEETKELSERQQQRLTYAGSEFAIVESTYFYYIGMQKKSIAALERIDPYGEIVKDTAQLLAYYYNVGSGGIITKGTPREVSQREFDYLIQCLTGSLKHGYVYWEANSLQAISEHLRLSPLRDTLIMENLPAMKFVNTDRMPDSLLAGNLAERATRLFTEYGDVYQTAGAYRTLAECYWDLKDYRSALICLNDALEKDTVINRAPDLVASIREQLSLAYSAIDDKPKSDYNRNIYLDMQEMTRQDRQLDARAAQLDLSSQQLNWMIAGVVLMILLVISLLFLFSRMRRKKDAEDSLEDLLRPLRRWNVREAEEMSRLEEQNEEVDEQIEIAKLHVLNNKKRNVEQRAKVALVNSVTPFIDRILNEVSRLSHSCEPAEVRQQRFDYIAELTGQINHYNDILTHWIQLRQGELNLRIESFPLAELFNLVAKGQMSFSLRGVRLEVEATRAVVKADKTLTLFMINTIADNARKFTDKGGVVTVSAEETDSYVEVSVTDDGCGMDDEQLAHVFDHKPGKSGHGFGLMNCKGIIEKYKKISTVFNVCMIGAVSRKAEGSRFFFRLPKGIARTVSLLLLSMATFGHLSAKDDHVVFGKAYRQNKVFYNASRFADSVYFANINGRYDRALQLADSTYKYLHAIPRRLRNKGYNLILLDVKNEAAVAALALHKWDLYRANNKVYTQLFRKMSADNTLDNYVRVMQRSETSKSVAIILLVLLLLSIFPAYYFLYYRHVVFYRYCVELVNIINGKLLSDIPAQEKLEQLDLIWNRRKRYLSGRENRLANIVNQIRSALKESIANKQLWQDDIELTRDELRRTRYEEARLYVSNNVLDNCLSTLKHETMYYPSRISRLMEEGRERNLVAIGEVASYYKQLYSILSEQAMMQLNYELRMDDDMLKYLLDMLKRLSKCHAAAHETASRDEHYVVLKDRLTGVSLSEEQCKDLFTPVSVNIEFMICRQIVREIGEMTNMRGSGIQALRLNDHEVVIEIMLPKKFMSKLQIYGQV</sequence>
<dbReference type="RefSeq" id="WP_021589428.1">
    <property type="nucleotide sequence ID" value="NZ_AWEY01000017.1"/>
</dbReference>
<dbReference type="SUPFAM" id="SSF55874">
    <property type="entry name" value="ATPase domain of HSP90 chaperone/DNA topoisomerase II/histidine kinase"/>
    <property type="match status" value="1"/>
</dbReference>
<comment type="catalytic activity">
    <reaction evidence="1">
        <text>ATP + protein L-histidine = ADP + protein N-phospho-L-histidine.</text>
        <dbReference type="EC" id="2.7.13.3"/>
    </reaction>
</comment>
<keyword evidence="10" id="KW-1185">Reference proteome</keyword>
<gene>
    <name evidence="9" type="ORF">HMPREF9135_2298</name>
</gene>
<dbReference type="Proteomes" id="UP000016648">
    <property type="component" value="Unassembled WGS sequence"/>
</dbReference>
<dbReference type="InterPro" id="IPR003594">
    <property type="entry name" value="HATPase_dom"/>
</dbReference>
<feature type="domain" description="Histidine kinase" evidence="8">
    <location>
        <begin position="504"/>
        <end position="718"/>
    </location>
</feature>
<dbReference type="CDD" id="cd00075">
    <property type="entry name" value="HATPase"/>
    <property type="match status" value="1"/>
</dbReference>
<accession>U2P618</accession>
<feature type="coiled-coil region" evidence="6">
    <location>
        <begin position="461"/>
        <end position="488"/>
    </location>
</feature>
<evidence type="ECO:0000256" key="2">
    <source>
        <dbReference type="ARBA" id="ARBA00012438"/>
    </source>
</evidence>
<keyword evidence="4" id="KW-0418">Kinase</keyword>
<dbReference type="PROSITE" id="PS50109">
    <property type="entry name" value="HIS_KIN"/>
    <property type="match status" value="1"/>
</dbReference>
<evidence type="ECO:0000256" key="3">
    <source>
        <dbReference type="ARBA" id="ARBA00022679"/>
    </source>
</evidence>
<protein>
    <recommendedName>
        <fullName evidence="2">histidine kinase</fullName>
        <ecNumber evidence="2">2.7.13.3</ecNumber>
    </recommendedName>
</protein>
<dbReference type="EC" id="2.7.13.3" evidence="2"/>
<feature type="transmembrane region" description="Helical" evidence="7">
    <location>
        <begin position="858"/>
        <end position="879"/>
    </location>
</feature>
<dbReference type="PANTHER" id="PTHR43711">
    <property type="entry name" value="TWO-COMPONENT HISTIDINE KINASE"/>
    <property type="match status" value="1"/>
</dbReference>
<dbReference type="Gene3D" id="1.25.40.10">
    <property type="entry name" value="Tetratricopeptide repeat domain"/>
    <property type="match status" value="1"/>
</dbReference>
<keyword evidence="6" id="KW-0175">Coiled coil</keyword>
<dbReference type="GO" id="GO:0004673">
    <property type="term" value="F:protein histidine kinase activity"/>
    <property type="evidence" value="ECO:0007669"/>
    <property type="project" value="UniProtKB-EC"/>
</dbReference>
<dbReference type="Pfam" id="PF17139">
    <property type="entry name" value="DUF5112"/>
    <property type="match status" value="1"/>
</dbReference>
<evidence type="ECO:0000256" key="4">
    <source>
        <dbReference type="ARBA" id="ARBA00022777"/>
    </source>
</evidence>